<evidence type="ECO:0000256" key="8">
    <source>
        <dbReference type="ARBA" id="ARBA00023136"/>
    </source>
</evidence>
<evidence type="ECO:0000256" key="11">
    <source>
        <dbReference type="HAMAP-Rule" id="MF_01117"/>
    </source>
</evidence>
<dbReference type="GeneID" id="95968409"/>
<evidence type="ECO:0000256" key="7">
    <source>
        <dbReference type="ARBA" id="ARBA00023098"/>
    </source>
</evidence>
<dbReference type="GO" id="GO:0043338">
    <property type="term" value="F:CDP-2,3-bis-(O-geranylgeranyl)-sn-glycerol synthase activity"/>
    <property type="evidence" value="ECO:0007669"/>
    <property type="project" value="UniProtKB-EC"/>
</dbReference>
<dbReference type="NCBIfam" id="NF003114">
    <property type="entry name" value="PRK04032.1"/>
    <property type="match status" value="1"/>
</dbReference>
<dbReference type="PANTHER" id="PTHR39650">
    <property type="entry name" value="CDP-ARCHAEOL SYNTHASE"/>
    <property type="match status" value="1"/>
</dbReference>
<dbReference type="InterPro" id="IPR032690">
    <property type="entry name" value="CarS"/>
</dbReference>
<comment type="catalytic activity">
    <reaction evidence="11">
        <text>2,3-bis-O-(geranylgeranyl)-sn-glycerol 1-phosphate + CTP + H(+) = CDP-2,3-bis-O-(geranylgeranyl)-sn-glycerol + diphosphate</text>
        <dbReference type="Rhea" id="RHEA:25690"/>
        <dbReference type="ChEBI" id="CHEBI:15378"/>
        <dbReference type="ChEBI" id="CHEBI:33019"/>
        <dbReference type="ChEBI" id="CHEBI:37563"/>
        <dbReference type="ChEBI" id="CHEBI:58837"/>
        <dbReference type="ChEBI" id="CHEBI:58838"/>
        <dbReference type="EC" id="2.7.7.67"/>
    </reaction>
</comment>
<name>A0AAX4NJJ4_9ARCH</name>
<keyword evidence="1 11" id="KW-1003">Cell membrane</keyword>
<keyword evidence="2 11" id="KW-0444">Lipid biosynthesis</keyword>
<dbReference type="EMBL" id="CP133772">
    <property type="protein sequence ID" value="WYY01075.1"/>
    <property type="molecule type" value="Genomic_DNA"/>
</dbReference>
<keyword evidence="3 11" id="KW-0808">Transferase</keyword>
<keyword evidence="4 11" id="KW-0812">Transmembrane</keyword>
<proteinExistence type="inferred from homology"/>
<dbReference type="GO" id="GO:0046474">
    <property type="term" value="P:glycerophospholipid biosynthetic process"/>
    <property type="evidence" value="ECO:0007669"/>
    <property type="project" value="UniProtKB-UniRule"/>
</dbReference>
<reference evidence="12 13" key="1">
    <citation type="submission" date="2023-09" db="EMBL/GenBank/DDBJ databases">
        <authorList>
            <person name="Golyshina O.V."/>
            <person name="Lunev E.A."/>
            <person name="Bargiela R."/>
            <person name="Gaines M.C."/>
            <person name="Daum B."/>
            <person name="Bale N.J."/>
            <person name="Koenen M."/>
            <person name="Sinninghe Damst J.S."/>
            <person name="Yakimov M."/>
            <person name="Golyshin P.N."/>
        </authorList>
    </citation>
    <scope>NUCLEOTIDE SEQUENCE [LARGE SCALE GENOMIC DNA]</scope>
    <source>
        <strain evidence="12 13">M1</strain>
    </source>
</reference>
<keyword evidence="12" id="KW-0548">Nucleotidyltransferase</keyword>
<comment type="function">
    <text evidence="11">Catalyzes the formation of CDP-2,3-bis-(O-geranylgeranyl)-sn-glycerol (CDP-archaeol) from 2,3-bis-(O-geranylgeranyl)-sn-glycerol 1-phosphate (DGGGP) and CTP. This reaction is the third ether-bond-formation step in the biosynthesis of archaeal membrane lipids.</text>
</comment>
<evidence type="ECO:0000256" key="1">
    <source>
        <dbReference type="ARBA" id="ARBA00022475"/>
    </source>
</evidence>
<keyword evidence="9 11" id="KW-0594">Phospholipid biosynthesis</keyword>
<comment type="subcellular location">
    <subcellularLocation>
        <location evidence="11">Cell membrane</location>
        <topology evidence="11">Multi-pass membrane protein</topology>
    </subcellularLocation>
</comment>
<dbReference type="GO" id="GO:0005886">
    <property type="term" value="C:plasma membrane"/>
    <property type="evidence" value="ECO:0007669"/>
    <property type="project" value="UniProtKB-SubCell"/>
</dbReference>
<dbReference type="Proteomes" id="UP001451606">
    <property type="component" value="Chromosome"/>
</dbReference>
<feature type="transmembrane region" description="Helical" evidence="11">
    <location>
        <begin position="149"/>
        <end position="172"/>
    </location>
</feature>
<keyword evidence="8 11" id="KW-0472">Membrane</keyword>
<evidence type="ECO:0000256" key="3">
    <source>
        <dbReference type="ARBA" id="ARBA00022679"/>
    </source>
</evidence>
<comment type="pathway">
    <text evidence="11">Membrane lipid metabolism; glycerophospholipid metabolism.</text>
</comment>
<dbReference type="HAMAP" id="MF_01117">
    <property type="entry name" value="CDP_archaeol_synth"/>
    <property type="match status" value="1"/>
</dbReference>
<dbReference type="AlphaFoldDB" id="A0AAX4NJJ4"/>
<organism evidence="12 13">
    <name type="scientific">Oxyplasma meridianum</name>
    <dbReference type="NCBI Taxonomy" id="3073602"/>
    <lineage>
        <taxon>Archaea</taxon>
        <taxon>Methanobacteriati</taxon>
        <taxon>Thermoplasmatota</taxon>
        <taxon>Thermoplasmata</taxon>
        <taxon>Thermoplasmatales</taxon>
        <taxon>Thermoplasmataceae</taxon>
        <taxon>Oxyplasma</taxon>
    </lineage>
</organism>
<dbReference type="InterPro" id="IPR002726">
    <property type="entry name" value="CarS_archaea"/>
</dbReference>
<evidence type="ECO:0000256" key="9">
    <source>
        <dbReference type="ARBA" id="ARBA00023209"/>
    </source>
</evidence>
<protein>
    <recommendedName>
        <fullName evidence="11">CDP-archaeol synthase</fullName>
        <ecNumber evidence="11">2.7.7.67</ecNumber>
    </recommendedName>
    <alternativeName>
        <fullName evidence="11">CDP-2,3-bis-(O-geranylgeranyl)-sn-glycerol synthase</fullName>
    </alternativeName>
</protein>
<keyword evidence="10 11" id="KW-1208">Phospholipid metabolism</keyword>
<dbReference type="PANTHER" id="PTHR39650:SF1">
    <property type="entry name" value="CDP-ARCHAEOL SYNTHASE"/>
    <property type="match status" value="1"/>
</dbReference>
<evidence type="ECO:0000313" key="12">
    <source>
        <dbReference type="EMBL" id="WYY01075.1"/>
    </source>
</evidence>
<keyword evidence="6 11" id="KW-1133">Transmembrane helix</keyword>
<dbReference type="KEGG" id="omr:OXIME_001671"/>
<dbReference type="Pfam" id="PF01864">
    <property type="entry name" value="CarS-like"/>
    <property type="match status" value="1"/>
</dbReference>
<keyword evidence="7 11" id="KW-0443">Lipid metabolism</keyword>
<feature type="transmembrane region" description="Helical" evidence="11">
    <location>
        <begin position="126"/>
        <end position="143"/>
    </location>
</feature>
<dbReference type="EC" id="2.7.7.67" evidence="11"/>
<gene>
    <name evidence="11" type="primary">carS</name>
    <name evidence="12" type="ORF">OXIME_001671</name>
</gene>
<dbReference type="RefSeq" id="WP_393971395.1">
    <property type="nucleotide sequence ID" value="NZ_CP133772.1"/>
</dbReference>
<comment type="similarity">
    <text evidence="11">Belongs to the CDP-archaeol synthase family.</text>
</comment>
<feature type="transmembrane region" description="Helical" evidence="11">
    <location>
        <begin position="12"/>
        <end position="34"/>
    </location>
</feature>
<feature type="transmembrane region" description="Helical" evidence="11">
    <location>
        <begin position="55"/>
        <end position="81"/>
    </location>
</feature>
<evidence type="ECO:0000256" key="2">
    <source>
        <dbReference type="ARBA" id="ARBA00022516"/>
    </source>
</evidence>
<evidence type="ECO:0000256" key="6">
    <source>
        <dbReference type="ARBA" id="ARBA00022989"/>
    </source>
</evidence>
<keyword evidence="13" id="KW-1185">Reference proteome</keyword>
<evidence type="ECO:0000313" key="13">
    <source>
        <dbReference type="Proteomes" id="UP001451606"/>
    </source>
</evidence>
<evidence type="ECO:0000256" key="5">
    <source>
        <dbReference type="ARBA" id="ARBA00022842"/>
    </source>
</evidence>
<accession>A0AAX4NJJ4</accession>
<evidence type="ECO:0000256" key="4">
    <source>
        <dbReference type="ARBA" id="ARBA00022692"/>
    </source>
</evidence>
<comment type="cofactor">
    <cofactor evidence="11">
        <name>Mg(2+)</name>
        <dbReference type="ChEBI" id="CHEBI:18420"/>
    </cofactor>
</comment>
<keyword evidence="5 11" id="KW-0460">Magnesium</keyword>
<feature type="transmembrane region" description="Helical" evidence="11">
    <location>
        <begin position="87"/>
        <end position="105"/>
    </location>
</feature>
<sequence>MPDIPLEIFQSLLFFIPAFIANPGAVITGGHFPIDFGKKFVDGKRIFGDGKTWSGFFGGVASGVIFGLIIYALLVVLNLHIGNFSSTITGAIGVLITMSAGSLLGDMVGSFIKRRIGIERGGKGSLLDQWPFVLMAFLILFIFERQFFMTYYGDIVGLITILVITPPLHRAVNIIGYRMNKKDVPW</sequence>
<evidence type="ECO:0000256" key="10">
    <source>
        <dbReference type="ARBA" id="ARBA00023264"/>
    </source>
</evidence>